<keyword evidence="1" id="KW-1133">Transmembrane helix</keyword>
<keyword evidence="1" id="KW-0472">Membrane</keyword>
<dbReference type="WBParaSite" id="Hba_15201">
    <property type="protein sequence ID" value="Hba_15201"/>
    <property type="gene ID" value="Hba_15201"/>
</dbReference>
<keyword evidence="2" id="KW-1185">Reference proteome</keyword>
<name>A0A1I7XCM6_HETBA</name>
<accession>A0A1I7XCM6</accession>
<reference evidence="3" key="1">
    <citation type="submission" date="2016-11" db="UniProtKB">
        <authorList>
            <consortium name="WormBaseParasite"/>
        </authorList>
    </citation>
    <scope>IDENTIFICATION</scope>
</reference>
<evidence type="ECO:0000313" key="3">
    <source>
        <dbReference type="WBParaSite" id="Hba_15201"/>
    </source>
</evidence>
<organism evidence="2 3">
    <name type="scientific">Heterorhabditis bacteriophora</name>
    <name type="common">Entomopathogenic nematode worm</name>
    <dbReference type="NCBI Taxonomy" id="37862"/>
    <lineage>
        <taxon>Eukaryota</taxon>
        <taxon>Metazoa</taxon>
        <taxon>Ecdysozoa</taxon>
        <taxon>Nematoda</taxon>
        <taxon>Chromadorea</taxon>
        <taxon>Rhabditida</taxon>
        <taxon>Rhabditina</taxon>
        <taxon>Rhabditomorpha</taxon>
        <taxon>Strongyloidea</taxon>
        <taxon>Heterorhabditidae</taxon>
        <taxon>Heterorhabditis</taxon>
    </lineage>
</organism>
<feature type="transmembrane region" description="Helical" evidence="1">
    <location>
        <begin position="20"/>
        <end position="45"/>
    </location>
</feature>
<sequence>MKEKTQCCGRYWCVGDPCGIVCAGITWLLMIYGQVVVVLILLYSYEDYALHTVLNFIVFEALSALACSNLGPPGTTLMLVGFLNIYYRVHIVINHVVILALTDLCYFYRGSDERSKSNSWRKNMQSVFGGPCSIRWLNPLIEPYISKPAFEYSV</sequence>
<feature type="transmembrane region" description="Helical" evidence="1">
    <location>
        <begin position="85"/>
        <end position="108"/>
    </location>
</feature>
<protein>
    <submittedName>
        <fullName evidence="3">Palmitoyltransferase</fullName>
    </submittedName>
</protein>
<dbReference type="Proteomes" id="UP000095283">
    <property type="component" value="Unplaced"/>
</dbReference>
<proteinExistence type="predicted"/>
<keyword evidence="1" id="KW-0812">Transmembrane</keyword>
<evidence type="ECO:0000313" key="2">
    <source>
        <dbReference type="Proteomes" id="UP000095283"/>
    </source>
</evidence>
<dbReference type="AlphaFoldDB" id="A0A1I7XCM6"/>
<evidence type="ECO:0000256" key="1">
    <source>
        <dbReference type="SAM" id="Phobius"/>
    </source>
</evidence>